<sequence>MQLALGFFERYYQPRCRKSILEKSKNYIPLMSEKKNCNSSTKSWKNLHFCN</sequence>
<evidence type="ECO:0000313" key="1">
    <source>
        <dbReference type="EMBL" id="DAD48192.1"/>
    </source>
</evidence>
<evidence type="ECO:0000313" key="2">
    <source>
        <dbReference type="Proteomes" id="UP000607653"/>
    </source>
</evidence>
<protein>
    <submittedName>
        <fullName evidence="1">Uncharacterized protein</fullName>
    </submittedName>
</protein>
<reference evidence="1 2" key="1">
    <citation type="journal article" date="2020" name="Mol. Biol. Evol.">
        <title>Distinct Expression and Methylation Patterns for Genes with Different Fates following a Single Whole-Genome Duplication in Flowering Plants.</title>
        <authorList>
            <person name="Shi T."/>
            <person name="Rahmani R.S."/>
            <person name="Gugger P.F."/>
            <person name="Wang M."/>
            <person name="Li H."/>
            <person name="Zhang Y."/>
            <person name="Li Z."/>
            <person name="Wang Q."/>
            <person name="Van de Peer Y."/>
            <person name="Marchal K."/>
            <person name="Chen J."/>
        </authorList>
    </citation>
    <scope>NUCLEOTIDE SEQUENCE [LARGE SCALE GENOMIC DNA]</scope>
    <source>
        <tissue evidence="1">Leaf</tissue>
    </source>
</reference>
<proteinExistence type="predicted"/>
<comment type="caution">
    <text evidence="1">The sequence shown here is derived from an EMBL/GenBank/DDBJ whole genome shotgun (WGS) entry which is preliminary data.</text>
</comment>
<dbReference type="Proteomes" id="UP000607653">
    <property type="component" value="Unassembled WGS sequence"/>
</dbReference>
<name>A0A822ZSH2_NELNU</name>
<keyword evidence="2" id="KW-1185">Reference proteome</keyword>
<dbReference type="AlphaFoldDB" id="A0A822ZSH2"/>
<dbReference type="EMBL" id="DUZY01000008">
    <property type="protein sequence ID" value="DAD48192.1"/>
    <property type="molecule type" value="Genomic_DNA"/>
</dbReference>
<accession>A0A822ZSH2</accession>
<gene>
    <name evidence="1" type="ORF">HUJ06_018129</name>
</gene>
<organism evidence="1 2">
    <name type="scientific">Nelumbo nucifera</name>
    <name type="common">Sacred lotus</name>
    <dbReference type="NCBI Taxonomy" id="4432"/>
    <lineage>
        <taxon>Eukaryota</taxon>
        <taxon>Viridiplantae</taxon>
        <taxon>Streptophyta</taxon>
        <taxon>Embryophyta</taxon>
        <taxon>Tracheophyta</taxon>
        <taxon>Spermatophyta</taxon>
        <taxon>Magnoliopsida</taxon>
        <taxon>Proteales</taxon>
        <taxon>Nelumbonaceae</taxon>
        <taxon>Nelumbo</taxon>
    </lineage>
</organism>